<dbReference type="InterPro" id="IPR011990">
    <property type="entry name" value="TPR-like_helical_dom_sf"/>
</dbReference>
<reference evidence="4" key="1">
    <citation type="submission" date="2022-06" db="EMBL/GenBank/DDBJ databases">
        <title>Amycolatopsis iheyaensis sp. nov., a new species of the genus Amycolatopsis isolated from soil in Iheya island, Japan.</title>
        <authorList>
            <person name="Ngamcharungchit C."/>
            <person name="Kanto H."/>
            <person name="Take A."/>
            <person name="Intra B."/>
            <person name="Matsumoto A."/>
            <person name="Panbangred W."/>
            <person name="Inahashi Y."/>
        </authorList>
    </citation>
    <scope>NUCLEOTIDE SEQUENCE</scope>
    <source>
        <strain evidence="4">OK19-0408</strain>
    </source>
</reference>
<evidence type="ECO:0000256" key="3">
    <source>
        <dbReference type="SAM" id="Phobius"/>
    </source>
</evidence>
<dbReference type="AlphaFoldDB" id="A0A9X2NC41"/>
<dbReference type="PANTHER" id="PTHR44858">
    <property type="entry name" value="TETRATRICOPEPTIDE REPEAT PROTEIN 6"/>
    <property type="match status" value="1"/>
</dbReference>
<evidence type="ECO:0000313" key="5">
    <source>
        <dbReference type="Proteomes" id="UP001144096"/>
    </source>
</evidence>
<organism evidence="4 5">
    <name type="scientific">Amycolatopsis iheyensis</name>
    <dbReference type="NCBI Taxonomy" id="2945988"/>
    <lineage>
        <taxon>Bacteria</taxon>
        <taxon>Bacillati</taxon>
        <taxon>Actinomycetota</taxon>
        <taxon>Actinomycetes</taxon>
        <taxon>Pseudonocardiales</taxon>
        <taxon>Pseudonocardiaceae</taxon>
        <taxon>Amycolatopsis</taxon>
    </lineage>
</organism>
<dbReference type="InterPro" id="IPR050498">
    <property type="entry name" value="Ycf3"/>
</dbReference>
<dbReference type="PANTHER" id="PTHR44858:SF1">
    <property type="entry name" value="UDP-N-ACETYLGLUCOSAMINE--PEPTIDE N-ACETYLGLUCOSAMINYLTRANSFERASE SPINDLY-RELATED"/>
    <property type="match status" value="1"/>
</dbReference>
<sequence>MTTRRVAALVQARQFERAIREATAALATDPDSSALWHLLALAQHGSGAQEAALASIERVLAAGPPRAEAFVHHGWILAALNRPGAAVAAFEAALGVDPGTVEAHSSLARALVVGGDQTPPDVRTRALEHARRACELAPGSPRPLLAQATVLLARSDAAAARDAADPVRAALALEPDNTEALRLQALVDLRCRRAVRAVHGFAEVLTLDPQDAVAARNLALATWILFARTHFVVVGMLAGALVMASAAPVLGATGGLVVRVAGSVLLVAAAWFVLVSRPRRAFPPAMRPAARRLLRHDELLRPYLAGIAWAALCGLLAVAVPWASSTIGRLTAIAGLVGYGVAAGVARRKLQDLSDRTALLRRDAWLELAQRLRR</sequence>
<feature type="transmembrane region" description="Helical" evidence="3">
    <location>
        <begin position="231"/>
        <end position="250"/>
    </location>
</feature>
<keyword evidence="1" id="KW-0677">Repeat</keyword>
<keyword evidence="3" id="KW-1133">Transmembrane helix</keyword>
<name>A0A9X2NC41_9PSEU</name>
<evidence type="ECO:0008006" key="6">
    <source>
        <dbReference type="Google" id="ProtNLM"/>
    </source>
</evidence>
<comment type="caution">
    <text evidence="4">The sequence shown here is derived from an EMBL/GenBank/DDBJ whole genome shotgun (WGS) entry which is preliminary data.</text>
</comment>
<dbReference type="Proteomes" id="UP001144096">
    <property type="component" value="Unassembled WGS sequence"/>
</dbReference>
<evidence type="ECO:0000313" key="4">
    <source>
        <dbReference type="EMBL" id="MCR6486061.1"/>
    </source>
</evidence>
<feature type="transmembrane region" description="Helical" evidence="3">
    <location>
        <begin position="326"/>
        <end position="346"/>
    </location>
</feature>
<proteinExistence type="predicted"/>
<keyword evidence="3" id="KW-0472">Membrane</keyword>
<dbReference type="EMBL" id="JAMXQV010000013">
    <property type="protein sequence ID" value="MCR6486061.1"/>
    <property type="molecule type" value="Genomic_DNA"/>
</dbReference>
<evidence type="ECO:0000256" key="1">
    <source>
        <dbReference type="ARBA" id="ARBA00022737"/>
    </source>
</evidence>
<accession>A0A9X2NC41</accession>
<protein>
    <recommendedName>
        <fullName evidence="6">Tetratricopeptide repeat protein</fullName>
    </recommendedName>
</protein>
<keyword evidence="2" id="KW-0802">TPR repeat</keyword>
<dbReference type="Pfam" id="PF13432">
    <property type="entry name" value="TPR_16"/>
    <property type="match status" value="2"/>
</dbReference>
<dbReference type="SUPFAM" id="SSF48452">
    <property type="entry name" value="TPR-like"/>
    <property type="match status" value="1"/>
</dbReference>
<gene>
    <name evidence="4" type="ORF">M8542_24845</name>
</gene>
<evidence type="ECO:0000256" key="2">
    <source>
        <dbReference type="ARBA" id="ARBA00022803"/>
    </source>
</evidence>
<dbReference type="RefSeq" id="WP_257922641.1">
    <property type="nucleotide sequence ID" value="NZ_JAMXQV010000013.1"/>
</dbReference>
<feature type="transmembrane region" description="Helical" evidence="3">
    <location>
        <begin position="256"/>
        <end position="278"/>
    </location>
</feature>
<dbReference type="Gene3D" id="1.25.40.10">
    <property type="entry name" value="Tetratricopeptide repeat domain"/>
    <property type="match status" value="1"/>
</dbReference>
<keyword evidence="3" id="KW-0812">Transmembrane</keyword>
<keyword evidence="5" id="KW-1185">Reference proteome</keyword>
<feature type="transmembrane region" description="Helical" evidence="3">
    <location>
        <begin position="299"/>
        <end position="320"/>
    </location>
</feature>